<comment type="caution">
    <text evidence="2">The sequence shown here is derived from an EMBL/GenBank/DDBJ whole genome shotgun (WGS) entry which is preliminary data.</text>
</comment>
<dbReference type="PANTHER" id="PTHR19855">
    <property type="entry name" value="WD40 REPEAT PROTEIN 12, 37"/>
    <property type="match status" value="1"/>
</dbReference>
<dbReference type="InterPro" id="IPR001680">
    <property type="entry name" value="WD40_rpt"/>
</dbReference>
<dbReference type="AlphaFoldDB" id="A0A8J5XBA6"/>
<feature type="compositionally biased region" description="Basic and acidic residues" evidence="1">
    <location>
        <begin position="586"/>
        <end position="612"/>
    </location>
</feature>
<keyword evidence="3" id="KW-1185">Reference proteome</keyword>
<feature type="region of interest" description="Disordered" evidence="1">
    <location>
        <begin position="20"/>
        <end position="62"/>
    </location>
</feature>
<dbReference type="Proteomes" id="UP000751190">
    <property type="component" value="Unassembled WGS sequence"/>
</dbReference>
<feature type="compositionally biased region" description="Basic and acidic residues" evidence="1">
    <location>
        <begin position="564"/>
        <end position="579"/>
    </location>
</feature>
<feature type="compositionally biased region" description="Low complexity" evidence="1">
    <location>
        <begin position="656"/>
        <end position="684"/>
    </location>
</feature>
<feature type="compositionally biased region" description="Low complexity" evidence="1">
    <location>
        <begin position="625"/>
        <end position="636"/>
    </location>
</feature>
<dbReference type="EMBL" id="JAGTXO010000035">
    <property type="protein sequence ID" value="KAG8460095.1"/>
    <property type="molecule type" value="Genomic_DNA"/>
</dbReference>
<reference evidence="2" key="1">
    <citation type="submission" date="2021-05" db="EMBL/GenBank/DDBJ databases">
        <title>The genome of the haptophyte Pavlova lutheri (Diacronema luteri, Pavlovales) - a model for lipid biosynthesis in eukaryotic algae.</title>
        <authorList>
            <person name="Hulatt C.J."/>
            <person name="Posewitz M.C."/>
        </authorList>
    </citation>
    <scope>NUCLEOTIDE SEQUENCE</scope>
    <source>
        <strain evidence="2">NIVA-4/92</strain>
    </source>
</reference>
<gene>
    <name evidence="2" type="ORF">KFE25_014240</name>
</gene>
<dbReference type="InterPro" id="IPR015943">
    <property type="entry name" value="WD40/YVTN_repeat-like_dom_sf"/>
</dbReference>
<name>A0A8J5XBA6_DIALT</name>
<dbReference type="SMART" id="SM00320">
    <property type="entry name" value="WD40"/>
    <property type="match status" value="4"/>
</dbReference>
<dbReference type="Gene3D" id="2.130.10.10">
    <property type="entry name" value="YVTN repeat-like/Quinoprotein amine dehydrogenase"/>
    <property type="match status" value="1"/>
</dbReference>
<feature type="region of interest" description="Disordered" evidence="1">
    <location>
        <begin position="558"/>
        <end position="692"/>
    </location>
</feature>
<dbReference type="InterPro" id="IPR036322">
    <property type="entry name" value="WD40_repeat_dom_sf"/>
</dbReference>
<dbReference type="SUPFAM" id="SSF50978">
    <property type="entry name" value="WD40 repeat-like"/>
    <property type="match status" value="1"/>
</dbReference>
<feature type="compositionally biased region" description="Low complexity" evidence="1">
    <location>
        <begin position="36"/>
        <end position="50"/>
    </location>
</feature>
<evidence type="ECO:0000313" key="3">
    <source>
        <dbReference type="Proteomes" id="UP000751190"/>
    </source>
</evidence>
<sequence length="692" mass="70003">MASVFEALAPVTEPPPLAVELPAAPAAAPRAPPSSPARSRASSGSPAHSPLPRAHAAGCAARPPSPPIAVPRSWLACAVATLALLVHWRGSAVLRYQLVALSARLRDLEAHVADACGDGALVSGGARGAHGVHGAGSERLLLAARAAAVVAYDGAHAGLATSLVTCGDLLVSAGADGAIVARPMPRASAAARASVSRWEAWGMRGARAHAQREPFEIARLGEAVLSLHATEDASGGCAVLTAGTALGSVRAWRLQPTTSAAPVARAARGAREGAPPAELEAVAVQSLHAHTGAVHAIAGEARRGSDGRQLLATAAADGSIALWERNAEHLTLRLQARVAAHRGGARALALAAGFLISAGADGKMALWAIPSLTPMRTVDAHRSAAAVALAVGAVGRSGGAERAGAGRGVALDGALTVFSAAADGELKRWKLHALDGGAVGGDKEGAHARGGATRRGGRGSDAGAAPPELREAAAAHLGARTGALAAHATRAECVLAALADGRVELVCAREAVGALQQLRTVYTYPGHARAWVGALAALGGARYASADDVGSIHVWQEEQEAEAEAGRRREGDTQRHAEGGQEDEDAHVLMEARAREKRGGAAGDAHGRERARARAGGPGKPPLWRQNRAMAAARAQSARDEAVREDARGATGGSGRAANAGRWAWLRWGGARRPAAAAASANRDAGGRDALS</sequence>
<evidence type="ECO:0000313" key="2">
    <source>
        <dbReference type="EMBL" id="KAG8460095.1"/>
    </source>
</evidence>
<dbReference type="Pfam" id="PF00400">
    <property type="entry name" value="WD40"/>
    <property type="match status" value="1"/>
</dbReference>
<protein>
    <submittedName>
        <fullName evidence="2">Uncharacterized protein</fullName>
    </submittedName>
</protein>
<feature type="compositionally biased region" description="Basic and acidic residues" evidence="1">
    <location>
        <begin position="637"/>
        <end position="648"/>
    </location>
</feature>
<feature type="region of interest" description="Disordered" evidence="1">
    <location>
        <begin position="442"/>
        <end position="465"/>
    </location>
</feature>
<evidence type="ECO:0000256" key="1">
    <source>
        <dbReference type="SAM" id="MobiDB-lite"/>
    </source>
</evidence>
<dbReference type="PANTHER" id="PTHR19855:SF11">
    <property type="entry name" value="RIBOSOME BIOGENESIS PROTEIN WDR12"/>
    <property type="match status" value="1"/>
</dbReference>
<accession>A0A8J5XBA6</accession>
<feature type="compositionally biased region" description="Low complexity" evidence="1">
    <location>
        <begin position="20"/>
        <end position="29"/>
    </location>
</feature>
<organism evidence="2 3">
    <name type="scientific">Diacronema lutheri</name>
    <name type="common">Unicellular marine alga</name>
    <name type="synonym">Monochrysis lutheri</name>
    <dbReference type="NCBI Taxonomy" id="2081491"/>
    <lineage>
        <taxon>Eukaryota</taxon>
        <taxon>Haptista</taxon>
        <taxon>Haptophyta</taxon>
        <taxon>Pavlovophyceae</taxon>
        <taxon>Pavlovales</taxon>
        <taxon>Pavlovaceae</taxon>
        <taxon>Diacronema</taxon>
    </lineage>
</organism>
<proteinExistence type="predicted"/>